<dbReference type="RefSeq" id="WP_072949955.1">
    <property type="nucleotide sequence ID" value="NZ_FRCT01000004.1"/>
</dbReference>
<evidence type="ECO:0000256" key="1">
    <source>
        <dbReference type="SAM" id="SignalP"/>
    </source>
</evidence>
<dbReference type="EMBL" id="FRCT01000004">
    <property type="protein sequence ID" value="SHM43000.1"/>
    <property type="molecule type" value="Genomic_DNA"/>
</dbReference>
<evidence type="ECO:0000313" key="3">
    <source>
        <dbReference type="Proteomes" id="UP000184394"/>
    </source>
</evidence>
<accession>A0A1M7IQJ5</accession>
<dbReference type="AlphaFoldDB" id="A0A1M7IQJ5"/>
<dbReference type="InterPro" id="IPR038765">
    <property type="entry name" value="Papain-like_cys_pep_sf"/>
</dbReference>
<name>A0A1M7IQJ5_RUMFL</name>
<gene>
    <name evidence="2" type="ORF">SAMN04487860_104258</name>
</gene>
<dbReference type="Gene3D" id="3.90.70.10">
    <property type="entry name" value="Cysteine proteinases"/>
    <property type="match status" value="2"/>
</dbReference>
<dbReference type="SUPFAM" id="SSF54001">
    <property type="entry name" value="Cysteine proteinases"/>
    <property type="match status" value="1"/>
</dbReference>
<evidence type="ECO:0000313" key="2">
    <source>
        <dbReference type="EMBL" id="SHM43000.1"/>
    </source>
</evidence>
<evidence type="ECO:0008006" key="4">
    <source>
        <dbReference type="Google" id="ProtNLM"/>
    </source>
</evidence>
<feature type="signal peptide" evidence="1">
    <location>
        <begin position="1"/>
        <end position="18"/>
    </location>
</feature>
<sequence>MIKKISAIAAALTLTASAAGMVPFAGETNVFTASAADEINSLPPRVDLSTSEYFPGIFDQGRLGSCASSSTTFYQFTYEARKALREKYPDADIDFVYSPAFTYPQINGGVHSGTDENNAYELFKYNGAVTLKDFPYDGNYGVEKDDNQTYYARNISTGKYISRKDYDAPEFNDRDSYIIDSSEDHYANYVSSEVYNKLSDNDKKQLEPTEDGRYRRIGEYISENQYNALSENDKKYYIRVIDGNKFQGKYLRFVRVFRAIPRDEQALFDALKIRLVNSYSTSHALGFIKKVDGVKGPVLVSKEEADASAEKVILEMKQALNQGKILVTGGSFNYDTKKTYASNDLAAYECRTQSSGSHSYTVVGYDDTIKCDINGDGFINPNSEIGAFKIVNSWGDDWKNNGFLWVMYDTIYRESRTGTKLSDERTISMRNANYIDVAVKDIKLVSEAQVMTNNYFDVKVDNSCDGQLLDNAGYKNFSAPVIYSGPIFTDITGLCSDDRGNGREYDITVNNRNAMGDTKVLVKSICIKDDKGNVVASKEYADKAYSDAVIGEDFNDSLSVDLPKGDMNYDGVLDQNDWDKVSEYFRIKMSIADSKEKEKEVREKFSFFQEELLDANDDDVINPEDYYILEASLNA</sequence>
<feature type="chain" id="PRO_5038509882" description="Papain family cysteine protease" evidence="1">
    <location>
        <begin position="19"/>
        <end position="635"/>
    </location>
</feature>
<reference evidence="2 3" key="1">
    <citation type="submission" date="2016-11" db="EMBL/GenBank/DDBJ databases">
        <authorList>
            <person name="Jaros S."/>
            <person name="Januszkiewicz K."/>
            <person name="Wedrychowicz H."/>
        </authorList>
    </citation>
    <scope>NUCLEOTIDE SEQUENCE [LARGE SCALE GENOMIC DNA]</scope>
    <source>
        <strain evidence="2 3">Y1</strain>
    </source>
</reference>
<protein>
    <recommendedName>
        <fullName evidence="4">Papain family cysteine protease</fullName>
    </recommendedName>
</protein>
<proteinExistence type="predicted"/>
<dbReference type="Proteomes" id="UP000184394">
    <property type="component" value="Unassembled WGS sequence"/>
</dbReference>
<dbReference type="OrthoDB" id="3648721at2"/>
<organism evidence="2 3">
    <name type="scientific">Ruminococcus flavefaciens</name>
    <dbReference type="NCBI Taxonomy" id="1265"/>
    <lineage>
        <taxon>Bacteria</taxon>
        <taxon>Bacillati</taxon>
        <taxon>Bacillota</taxon>
        <taxon>Clostridia</taxon>
        <taxon>Eubacteriales</taxon>
        <taxon>Oscillospiraceae</taxon>
        <taxon>Ruminococcus</taxon>
    </lineage>
</organism>
<keyword evidence="1" id="KW-0732">Signal</keyword>